<gene>
    <name evidence="2" type="ORF">JT362_21980</name>
</gene>
<evidence type="ECO:0000256" key="1">
    <source>
        <dbReference type="SAM" id="Phobius"/>
    </source>
</evidence>
<dbReference type="Proteomes" id="UP001156441">
    <property type="component" value="Unassembled WGS sequence"/>
</dbReference>
<sequence>MTANQDARRGNWGVLTGSLFVVLWFAGTIVQGMSGAGFPRPTDDMATVAGYIRDGADRMGQSAGLQILSAFALLCFAGILAAYLRRTGRGGAAAELVQGAGVASAVTLMVGTAATVALGTTDLVNDDASAQLLYQMSFWLAGPIHIAALGAMMLAAAYGLAIPAWLRISGMVIGAIGVVAAASPIVSTLVVATPIGRFAGFLWIIVLTVLLAVRRAPAAAPTVEQPAQV</sequence>
<feature type="transmembrane region" description="Helical" evidence="1">
    <location>
        <begin position="168"/>
        <end position="189"/>
    </location>
</feature>
<feature type="transmembrane region" description="Helical" evidence="1">
    <location>
        <begin position="195"/>
        <end position="213"/>
    </location>
</feature>
<accession>A0ABT2JED9</accession>
<protein>
    <recommendedName>
        <fullName evidence="4">DUF4386 family protein</fullName>
    </recommendedName>
</protein>
<feature type="transmembrane region" description="Helical" evidence="1">
    <location>
        <begin position="96"/>
        <end position="118"/>
    </location>
</feature>
<dbReference type="RefSeq" id="WP_260193490.1">
    <property type="nucleotide sequence ID" value="NZ_JAFFZE010000016.1"/>
</dbReference>
<evidence type="ECO:0000313" key="2">
    <source>
        <dbReference type="EMBL" id="MCT2585790.1"/>
    </source>
</evidence>
<feature type="transmembrane region" description="Helical" evidence="1">
    <location>
        <begin position="12"/>
        <end position="33"/>
    </location>
</feature>
<keyword evidence="1" id="KW-0812">Transmembrane</keyword>
<dbReference type="EMBL" id="JAFFZE010000016">
    <property type="protein sequence ID" value="MCT2585790.1"/>
    <property type="molecule type" value="Genomic_DNA"/>
</dbReference>
<organism evidence="2 3">
    <name type="scientific">Actinophytocola gossypii</name>
    <dbReference type="NCBI Taxonomy" id="2812003"/>
    <lineage>
        <taxon>Bacteria</taxon>
        <taxon>Bacillati</taxon>
        <taxon>Actinomycetota</taxon>
        <taxon>Actinomycetes</taxon>
        <taxon>Pseudonocardiales</taxon>
        <taxon>Pseudonocardiaceae</taxon>
    </lineage>
</organism>
<keyword evidence="1" id="KW-1133">Transmembrane helix</keyword>
<proteinExistence type="predicted"/>
<reference evidence="2 3" key="1">
    <citation type="submission" date="2021-02" db="EMBL/GenBank/DDBJ databases">
        <title>Actinophytocola xerophila sp. nov., isolated from soil of cotton cropping field.</title>
        <authorList>
            <person name="Huang R."/>
            <person name="Chen X."/>
            <person name="Ge X."/>
            <person name="Liu W."/>
        </authorList>
    </citation>
    <scope>NUCLEOTIDE SEQUENCE [LARGE SCALE GENOMIC DNA]</scope>
    <source>
        <strain evidence="2 3">S1-96</strain>
    </source>
</reference>
<keyword evidence="1" id="KW-0472">Membrane</keyword>
<feature type="transmembrane region" description="Helical" evidence="1">
    <location>
        <begin position="63"/>
        <end position="84"/>
    </location>
</feature>
<evidence type="ECO:0008006" key="4">
    <source>
        <dbReference type="Google" id="ProtNLM"/>
    </source>
</evidence>
<evidence type="ECO:0000313" key="3">
    <source>
        <dbReference type="Proteomes" id="UP001156441"/>
    </source>
</evidence>
<feature type="transmembrane region" description="Helical" evidence="1">
    <location>
        <begin position="138"/>
        <end position="161"/>
    </location>
</feature>
<name>A0ABT2JED9_9PSEU</name>
<comment type="caution">
    <text evidence="2">The sequence shown here is derived from an EMBL/GenBank/DDBJ whole genome shotgun (WGS) entry which is preliminary data.</text>
</comment>
<keyword evidence="3" id="KW-1185">Reference proteome</keyword>